<dbReference type="Gene3D" id="3.10.420.10">
    <property type="entry name" value="SecB-like"/>
    <property type="match status" value="1"/>
</dbReference>
<evidence type="ECO:0000256" key="3">
    <source>
        <dbReference type="ARBA" id="ARBA00022927"/>
    </source>
</evidence>
<dbReference type="AlphaFoldDB" id="A0AAU8A2H4"/>
<name>A0AAU8A2H4_9BURK</name>
<dbReference type="NCBIfam" id="TIGR00809">
    <property type="entry name" value="secB"/>
    <property type="match status" value="1"/>
</dbReference>
<evidence type="ECO:0000256" key="4">
    <source>
        <dbReference type="ARBA" id="ARBA00023010"/>
    </source>
</evidence>
<sequence>MSDAAPNSATGTNDPSFVIQRIYLKDLSLEQPNAPGILLVASEPQIQVELDIAVDRLTDELFEVALLSTVTARVDGKVMFLVEAKQAGIFEFKNIPPEQIDPMLGITCPTIIFPYLRSNVADIISRAGFQPIHLSDINFHGMYENRLAQAEAAQGAQAGSGDAESKIILPN</sequence>
<comment type="similarity">
    <text evidence="1 6">Belongs to the SecB family.</text>
</comment>
<dbReference type="Pfam" id="PF02556">
    <property type="entry name" value="SecB"/>
    <property type="match status" value="1"/>
</dbReference>
<dbReference type="SUPFAM" id="SSF54611">
    <property type="entry name" value="SecB-like"/>
    <property type="match status" value="1"/>
</dbReference>
<dbReference type="GO" id="GO:0006457">
    <property type="term" value="P:protein folding"/>
    <property type="evidence" value="ECO:0007669"/>
    <property type="project" value="UniProtKB-UniRule"/>
</dbReference>
<gene>
    <name evidence="6 7" type="primary">secB</name>
    <name evidence="7" type="ORF">NKE59_09065</name>
</gene>
<dbReference type="HAMAP" id="MF_00821">
    <property type="entry name" value="SecB"/>
    <property type="match status" value="1"/>
</dbReference>
<keyword evidence="6" id="KW-0963">Cytoplasm</keyword>
<dbReference type="InterPro" id="IPR003708">
    <property type="entry name" value="SecB"/>
</dbReference>
<keyword evidence="2 6" id="KW-0813">Transport</keyword>
<evidence type="ECO:0000256" key="2">
    <source>
        <dbReference type="ARBA" id="ARBA00022448"/>
    </source>
</evidence>
<dbReference type="EMBL" id="CP099959">
    <property type="protein sequence ID" value="XCC57618.1"/>
    <property type="molecule type" value="Genomic_DNA"/>
</dbReference>
<dbReference type="InterPro" id="IPR035958">
    <property type="entry name" value="SecB-like_sf"/>
</dbReference>
<dbReference type="GO" id="GO:0015031">
    <property type="term" value="P:protein transport"/>
    <property type="evidence" value="ECO:0007669"/>
    <property type="project" value="UniProtKB-UniRule"/>
</dbReference>
<proteinExistence type="inferred from homology"/>
<comment type="subunit">
    <text evidence="6">Homotetramer, a dimer of dimers. One homotetramer interacts with 1 SecA dimer.</text>
</comment>
<dbReference type="GO" id="GO:0051082">
    <property type="term" value="F:unfolded protein binding"/>
    <property type="evidence" value="ECO:0007669"/>
    <property type="project" value="InterPro"/>
</dbReference>
<keyword evidence="4 6" id="KW-0811">Translocation</keyword>
<dbReference type="PANTHER" id="PTHR36918">
    <property type="match status" value="1"/>
</dbReference>
<keyword evidence="5 6" id="KW-0143">Chaperone</keyword>
<evidence type="ECO:0000256" key="1">
    <source>
        <dbReference type="ARBA" id="ARBA00009990"/>
    </source>
</evidence>
<dbReference type="GO" id="GO:0051262">
    <property type="term" value="P:protein tetramerization"/>
    <property type="evidence" value="ECO:0007669"/>
    <property type="project" value="InterPro"/>
</dbReference>
<dbReference type="RefSeq" id="WP_353438676.1">
    <property type="nucleotide sequence ID" value="NZ_CP099959.1"/>
</dbReference>
<evidence type="ECO:0000256" key="6">
    <source>
        <dbReference type="HAMAP-Rule" id="MF_00821"/>
    </source>
</evidence>
<evidence type="ECO:0000313" key="7">
    <source>
        <dbReference type="EMBL" id="XCC57618.1"/>
    </source>
</evidence>
<keyword evidence="3 6" id="KW-0653">Protein transport</keyword>
<comment type="subcellular location">
    <subcellularLocation>
        <location evidence="6">Cytoplasm</location>
    </subcellularLocation>
</comment>
<dbReference type="PANTHER" id="PTHR36918:SF1">
    <property type="entry name" value="PROTEIN-EXPORT PROTEIN SECB"/>
    <property type="match status" value="1"/>
</dbReference>
<dbReference type="PRINTS" id="PR01594">
    <property type="entry name" value="SECBCHAPRONE"/>
</dbReference>
<protein>
    <recommendedName>
        <fullName evidence="6">Protein-export protein SecB</fullName>
    </recommendedName>
</protein>
<evidence type="ECO:0000256" key="5">
    <source>
        <dbReference type="ARBA" id="ARBA00023186"/>
    </source>
</evidence>
<organism evidence="7">
    <name type="scientific">Polynucleobacter sp. UK-FUSCHL-C3</name>
    <dbReference type="NCBI Taxonomy" id="2955208"/>
    <lineage>
        <taxon>Bacteria</taxon>
        <taxon>Pseudomonadati</taxon>
        <taxon>Pseudomonadota</taxon>
        <taxon>Betaproteobacteria</taxon>
        <taxon>Burkholderiales</taxon>
        <taxon>Burkholderiaceae</taxon>
        <taxon>Polynucleobacter</taxon>
    </lineage>
</organism>
<dbReference type="NCBIfam" id="NF004394">
    <property type="entry name" value="PRK05751.1-5"/>
    <property type="match status" value="1"/>
</dbReference>
<dbReference type="GO" id="GO:0005737">
    <property type="term" value="C:cytoplasm"/>
    <property type="evidence" value="ECO:0007669"/>
    <property type="project" value="UniProtKB-SubCell"/>
</dbReference>
<comment type="function">
    <text evidence="6">One of the proteins required for the normal export of preproteins out of the cell cytoplasm. It is a molecular chaperone that binds to a subset of precursor proteins, maintaining them in a translocation-competent state. It also specifically binds to its receptor SecA.</text>
</comment>
<accession>A0AAU8A2H4</accession>
<reference evidence="7" key="1">
    <citation type="submission" date="2022-06" db="EMBL/GenBank/DDBJ databases">
        <title>New Polynucleobacter species.</title>
        <authorList>
            <person name="Hahn M.W."/>
        </authorList>
    </citation>
    <scope>NUCLEOTIDE SEQUENCE</scope>
    <source>
        <strain evidence="7">UK-FUSCHL-C3</strain>
    </source>
</reference>